<dbReference type="SUPFAM" id="SSF51735">
    <property type="entry name" value="NAD(P)-binding Rossmann-fold domains"/>
    <property type="match status" value="1"/>
</dbReference>
<dbReference type="PANTHER" id="PTHR43708:SF1">
    <property type="entry name" value="GALACTOSE_LACTOSE METABOLISM REGULATORY PROTEIN GAL80"/>
    <property type="match status" value="1"/>
</dbReference>
<reference evidence="3 4" key="2">
    <citation type="submission" date="2021-10" db="EMBL/GenBank/DDBJ databases">
        <authorList>
            <person name="Piombo E."/>
        </authorList>
    </citation>
    <scope>NUCLEOTIDE SEQUENCE [LARGE SCALE GENOMIC DNA]</scope>
</reference>
<feature type="domain" description="Gfo/Idh/MocA-like oxidoreductase N-terminal" evidence="1">
    <location>
        <begin position="30"/>
        <end position="136"/>
    </location>
</feature>
<dbReference type="Gene3D" id="3.30.360.10">
    <property type="entry name" value="Dihydrodipicolinate Reductase, domain 2"/>
    <property type="match status" value="1"/>
</dbReference>
<evidence type="ECO:0000259" key="1">
    <source>
        <dbReference type="Pfam" id="PF01408"/>
    </source>
</evidence>
<name>A0A9N9ZBA5_9HYPO</name>
<dbReference type="InterPro" id="IPR051317">
    <property type="entry name" value="Gfo/Idh/MocA_oxidoreduct"/>
</dbReference>
<dbReference type="GO" id="GO:0000166">
    <property type="term" value="F:nucleotide binding"/>
    <property type="evidence" value="ECO:0007669"/>
    <property type="project" value="InterPro"/>
</dbReference>
<comment type="caution">
    <text evidence="3">The sequence shown here is derived from an EMBL/GenBank/DDBJ whole genome shotgun (WGS) entry which is preliminary data.</text>
</comment>
<accession>A0A9N9ZBA5</accession>
<evidence type="ECO:0000313" key="3">
    <source>
        <dbReference type="EMBL" id="CAH0052443.1"/>
    </source>
</evidence>
<dbReference type="Proteomes" id="UP000775872">
    <property type="component" value="Unassembled WGS sequence"/>
</dbReference>
<dbReference type="Pfam" id="PF22685">
    <property type="entry name" value="Gal80p_C-like"/>
    <property type="match status" value="1"/>
</dbReference>
<reference evidence="4" key="1">
    <citation type="submission" date="2019-06" db="EMBL/GenBank/DDBJ databases">
        <authorList>
            <person name="Broberg M."/>
        </authorList>
    </citation>
    <scope>NUCLEOTIDE SEQUENCE [LARGE SCALE GENOMIC DNA]</scope>
</reference>
<dbReference type="SUPFAM" id="SSF55347">
    <property type="entry name" value="Glyceraldehyde-3-phosphate dehydrogenase-like, C-terminal domain"/>
    <property type="match status" value="1"/>
</dbReference>
<evidence type="ECO:0008006" key="5">
    <source>
        <dbReference type="Google" id="ProtNLM"/>
    </source>
</evidence>
<dbReference type="AlphaFoldDB" id="A0A9N9ZBA5"/>
<dbReference type="Pfam" id="PF01408">
    <property type="entry name" value="GFO_IDH_MocA"/>
    <property type="match status" value="1"/>
</dbReference>
<gene>
    <name evidence="3" type="ORF">CSOL1703_00015566</name>
</gene>
<proteinExistence type="predicted"/>
<dbReference type="PANTHER" id="PTHR43708">
    <property type="entry name" value="CONSERVED EXPRESSED OXIDOREDUCTASE (EUROFUNG)"/>
    <property type="match status" value="1"/>
</dbReference>
<protein>
    <recommendedName>
        <fullName evidence="5">Galactose/lactose metabolism regulatory protein GAL80</fullName>
    </recommendedName>
</protein>
<evidence type="ECO:0000313" key="4">
    <source>
        <dbReference type="Proteomes" id="UP000775872"/>
    </source>
</evidence>
<keyword evidence="4" id="KW-1185">Reference proteome</keyword>
<dbReference type="InterPro" id="IPR055080">
    <property type="entry name" value="Gal80p-like_C"/>
</dbReference>
<feature type="domain" description="Gal80p-like C-terminal" evidence="2">
    <location>
        <begin position="143"/>
        <end position="291"/>
    </location>
</feature>
<evidence type="ECO:0000259" key="2">
    <source>
        <dbReference type="Pfam" id="PF22685"/>
    </source>
</evidence>
<sequence length="377" mass="41164">MAVTRVGLVGLTSKKPDGLGPHAWAAFALLPVFLHSPDYELVALCNSSVESARRAIEAYGLSSSVKAYGNHEDIAKDPDVDMVVISVGVGKHFEIAKPALLKGKKVFVEWPLGASTEEAETLTALAREKNIKTIVGVQARADPLVLKVREIIESGKLGRITSSNALGSSSGLPSHFWFNGMDYYLDIKSGGNLYHIYFAHFLDSFTYVLGDFETLQSDLKTEITEIPVMRDDGSLTEPLQKNTPDHVLVQGRLKSGAVASIAYRWCYLQEAVGNVGIRWIISGTEGELEITADQGQWQMNSPDRKLKLKLRGKPEEDVDFSVSDAGFVQTMGSFGQNSGRILNAFARGDQAVYADFSSAVQTHKLLDEILKKSGHES</sequence>
<organism evidence="3 4">
    <name type="scientific">Clonostachys solani</name>
    <dbReference type="NCBI Taxonomy" id="160281"/>
    <lineage>
        <taxon>Eukaryota</taxon>
        <taxon>Fungi</taxon>
        <taxon>Dikarya</taxon>
        <taxon>Ascomycota</taxon>
        <taxon>Pezizomycotina</taxon>
        <taxon>Sordariomycetes</taxon>
        <taxon>Hypocreomycetidae</taxon>
        <taxon>Hypocreales</taxon>
        <taxon>Bionectriaceae</taxon>
        <taxon>Clonostachys</taxon>
    </lineage>
</organism>
<dbReference type="EMBL" id="CABFOC020000044">
    <property type="protein sequence ID" value="CAH0052443.1"/>
    <property type="molecule type" value="Genomic_DNA"/>
</dbReference>
<dbReference type="Gene3D" id="3.40.50.720">
    <property type="entry name" value="NAD(P)-binding Rossmann-like Domain"/>
    <property type="match status" value="1"/>
</dbReference>
<dbReference type="OrthoDB" id="64915at2759"/>
<dbReference type="InterPro" id="IPR000683">
    <property type="entry name" value="Gfo/Idh/MocA-like_OxRdtase_N"/>
</dbReference>
<dbReference type="InterPro" id="IPR036291">
    <property type="entry name" value="NAD(P)-bd_dom_sf"/>
</dbReference>